<dbReference type="RefSeq" id="XP_033597145.1">
    <property type="nucleotide sequence ID" value="XM_033747449.1"/>
</dbReference>
<feature type="compositionally biased region" description="Polar residues" evidence="1">
    <location>
        <begin position="457"/>
        <end position="468"/>
    </location>
</feature>
<sequence>MAENGDEKTDDSSIKPVSSLRSLFENAPGAKRAPSTTPRSTLRHASTYVDKLESADDARSRADGRISLDMARPPGPANTAFNSSLLRATHLSPTTRAPQDLQFSSSKPRPLSMGPMSPPRSPPKVTVDSPNSPTKKPNRNAYFTPARYRPENTNATERHGTQKPLRTHSPSGARHFRIPSRATTPFLESHHAPSVQPVASAELSNSSKNPLHAERDTQHPALKPSPIPPPINRAGKPKIPANKLMAIECTQKDLQVPLKKAEAADEGISPFSTPPSSDTSPHNSPPFADQTSKPRHNGSKYTASSRSEYFPQSIPQRHDQKPTISPSSNTVGRAVQPTKSKYEASSKSFDAEDGTDERPDLPPRRELTNAETRNASAKLRPRAPEPPPPRRSMDTMRPPPIEQNQRHAPAPQRNSAVPYSQVSALNLAHNASTEAMKSNASLPYDSDDVSDALERTGQPSVDYPNSSEANRRPPLFRKGPSEIPTKYESKLFGVCGDYICTTGYVTRVWDVLTGQILVSLSHGETVKVTAMAFRPAADVEDEGKRIWLGTNIGEIHEIDVPNNVIAQTKRNAHTNREILKMYRCAAEMWTVDDDGKLQVWPSDESGSPSLNQMPHSFRVPKGHTFSIVAGSCLWYATGREIRVFQRDSVHHTFAPLLQTCLSQTNVGEVTSGAMIPSQPDRIYFGHNDGKVTIYDRSDYTCLGVVNVSVYKISSLAGIGDYLWAGYYTGMIYVYDTRCTPWKVKKDWVAHDKAIHGVSVDRTSIWKLGRLQVASFGADNMLRLWDGMLQDDWLDDKMQQCDQDYCNFREISAVVMTWNAGASKPTSLRHDPRGTDFFKNLLTTQDTVKSFFKSKKKDSYDQEHIGHQYRAWRDHLVRCIDDYMPTDTPYVLLHSSNLVGLFTCVFVKASERSRIREVCGAEVKLGMGGLHGNKGALIVRFILDDTSMCLINCHLAAGQTQTAHRNKDIAQILEASALPFQRDETARSEVFVGGGDGSMILDHEICILNGDLNYRIDAMGPDAVKRAVQQNNLAKLLERDQLLLSRKRNPGFRLLAFNESPITFAPTYKYDVGTDTYDTSEKKRSPAWCDRLLYRGRGRIRQLDYKRHEVMTSDHRPVSGRFNIRVKMIDKQKRGGLLKRCEKEFEQVKQRIAMDIKLDYLVNVFGLSHKEAKKLLLQ</sequence>
<dbReference type="Gene3D" id="2.130.10.10">
    <property type="entry name" value="YVTN repeat-like/Quinoprotein amine dehydrogenase"/>
    <property type="match status" value="2"/>
</dbReference>
<feature type="domain" description="Inositol polyphosphate-related phosphatase" evidence="2">
    <location>
        <begin position="808"/>
        <end position="1129"/>
    </location>
</feature>
<dbReference type="SMART" id="SM00320">
    <property type="entry name" value="WD40"/>
    <property type="match status" value="3"/>
</dbReference>
<dbReference type="InterPro" id="IPR046985">
    <property type="entry name" value="IP5"/>
</dbReference>
<protein>
    <submittedName>
        <fullName evidence="3">DNase I-like protein</fullName>
    </submittedName>
</protein>
<feature type="compositionally biased region" description="Basic and acidic residues" evidence="1">
    <location>
        <begin position="50"/>
        <end position="66"/>
    </location>
</feature>
<evidence type="ECO:0000313" key="3">
    <source>
        <dbReference type="EMBL" id="KAF2754694.1"/>
    </source>
</evidence>
<dbReference type="AlphaFoldDB" id="A0A6A6VYA7"/>
<name>A0A6A6VYA7_9PEZI</name>
<dbReference type="OrthoDB" id="2248459at2759"/>
<gene>
    <name evidence="3" type="ORF">EJ05DRAFT_503645</name>
</gene>
<feature type="region of interest" description="Disordered" evidence="1">
    <location>
        <begin position="1"/>
        <end position="417"/>
    </location>
</feature>
<feature type="compositionally biased region" description="Basic and acidic residues" evidence="1">
    <location>
        <begin position="1"/>
        <end position="13"/>
    </location>
</feature>
<feature type="compositionally biased region" description="Polar residues" evidence="1">
    <location>
        <begin position="79"/>
        <end position="107"/>
    </location>
</feature>
<dbReference type="Proteomes" id="UP000799437">
    <property type="component" value="Unassembled WGS sequence"/>
</dbReference>
<evidence type="ECO:0000256" key="1">
    <source>
        <dbReference type="SAM" id="MobiDB-lite"/>
    </source>
</evidence>
<dbReference type="SMART" id="SM00128">
    <property type="entry name" value="IPPc"/>
    <property type="match status" value="1"/>
</dbReference>
<dbReference type="PANTHER" id="PTHR11200:SF240">
    <property type="entry name" value="INOSITOL POLYPHOSPHATE 5-PHOSPHATASE C9G1.10C-RELATED"/>
    <property type="match status" value="1"/>
</dbReference>
<organism evidence="3 4">
    <name type="scientific">Pseudovirgaria hyperparasitica</name>
    <dbReference type="NCBI Taxonomy" id="470096"/>
    <lineage>
        <taxon>Eukaryota</taxon>
        <taxon>Fungi</taxon>
        <taxon>Dikarya</taxon>
        <taxon>Ascomycota</taxon>
        <taxon>Pezizomycotina</taxon>
        <taxon>Dothideomycetes</taxon>
        <taxon>Dothideomycetes incertae sedis</taxon>
        <taxon>Acrospermales</taxon>
        <taxon>Acrospermaceae</taxon>
        <taxon>Pseudovirgaria</taxon>
    </lineage>
</organism>
<keyword evidence="4" id="KW-1185">Reference proteome</keyword>
<dbReference type="SUPFAM" id="SSF50978">
    <property type="entry name" value="WD40 repeat-like"/>
    <property type="match status" value="1"/>
</dbReference>
<feature type="region of interest" description="Disordered" evidence="1">
    <location>
        <begin position="438"/>
        <end position="481"/>
    </location>
</feature>
<feature type="compositionally biased region" description="Polar residues" evidence="1">
    <location>
        <begin position="322"/>
        <end position="348"/>
    </location>
</feature>
<dbReference type="GO" id="GO:0046856">
    <property type="term" value="P:phosphatidylinositol dephosphorylation"/>
    <property type="evidence" value="ECO:0007669"/>
    <property type="project" value="InterPro"/>
</dbReference>
<evidence type="ECO:0000313" key="4">
    <source>
        <dbReference type="Proteomes" id="UP000799437"/>
    </source>
</evidence>
<dbReference type="InterPro" id="IPR036691">
    <property type="entry name" value="Endo/exonu/phosph_ase_sf"/>
</dbReference>
<dbReference type="PANTHER" id="PTHR11200">
    <property type="entry name" value="INOSITOL 5-PHOSPHATASE"/>
    <property type="match status" value="1"/>
</dbReference>
<proteinExistence type="predicted"/>
<dbReference type="InterPro" id="IPR001680">
    <property type="entry name" value="WD40_rpt"/>
</dbReference>
<feature type="compositionally biased region" description="Polar residues" evidence="1">
    <location>
        <begin position="34"/>
        <end position="44"/>
    </location>
</feature>
<accession>A0A6A6VYA7</accession>
<dbReference type="EMBL" id="ML996579">
    <property type="protein sequence ID" value="KAF2754694.1"/>
    <property type="molecule type" value="Genomic_DNA"/>
</dbReference>
<dbReference type="Pfam" id="PF22669">
    <property type="entry name" value="Exo_endo_phos2"/>
    <property type="match status" value="1"/>
</dbReference>
<reference evidence="3" key="1">
    <citation type="journal article" date="2020" name="Stud. Mycol.">
        <title>101 Dothideomycetes genomes: a test case for predicting lifestyles and emergence of pathogens.</title>
        <authorList>
            <person name="Haridas S."/>
            <person name="Albert R."/>
            <person name="Binder M."/>
            <person name="Bloem J."/>
            <person name="Labutti K."/>
            <person name="Salamov A."/>
            <person name="Andreopoulos B."/>
            <person name="Baker S."/>
            <person name="Barry K."/>
            <person name="Bills G."/>
            <person name="Bluhm B."/>
            <person name="Cannon C."/>
            <person name="Castanera R."/>
            <person name="Culley D."/>
            <person name="Daum C."/>
            <person name="Ezra D."/>
            <person name="Gonzalez J."/>
            <person name="Henrissat B."/>
            <person name="Kuo A."/>
            <person name="Liang C."/>
            <person name="Lipzen A."/>
            <person name="Lutzoni F."/>
            <person name="Magnuson J."/>
            <person name="Mondo S."/>
            <person name="Nolan M."/>
            <person name="Ohm R."/>
            <person name="Pangilinan J."/>
            <person name="Park H.-J."/>
            <person name="Ramirez L."/>
            <person name="Alfaro M."/>
            <person name="Sun H."/>
            <person name="Tritt A."/>
            <person name="Yoshinaga Y."/>
            <person name="Zwiers L.-H."/>
            <person name="Turgeon B."/>
            <person name="Goodwin S."/>
            <person name="Spatafora J."/>
            <person name="Crous P."/>
            <person name="Grigoriev I."/>
        </authorList>
    </citation>
    <scope>NUCLEOTIDE SEQUENCE</scope>
    <source>
        <strain evidence="3">CBS 121739</strain>
    </source>
</reference>
<dbReference type="Gene3D" id="3.60.10.10">
    <property type="entry name" value="Endonuclease/exonuclease/phosphatase"/>
    <property type="match status" value="1"/>
</dbReference>
<dbReference type="GeneID" id="54488503"/>
<feature type="compositionally biased region" description="Basic and acidic residues" evidence="1">
    <location>
        <begin position="356"/>
        <end position="368"/>
    </location>
</feature>
<evidence type="ECO:0000259" key="2">
    <source>
        <dbReference type="SMART" id="SM00128"/>
    </source>
</evidence>
<dbReference type="InterPro" id="IPR036322">
    <property type="entry name" value="WD40_repeat_dom_sf"/>
</dbReference>
<dbReference type="InterPro" id="IPR000300">
    <property type="entry name" value="IPPc"/>
</dbReference>
<dbReference type="SUPFAM" id="SSF56219">
    <property type="entry name" value="DNase I-like"/>
    <property type="match status" value="1"/>
</dbReference>
<dbReference type="InterPro" id="IPR015943">
    <property type="entry name" value="WD40/YVTN_repeat-like_dom_sf"/>
</dbReference>
<feature type="compositionally biased region" description="Low complexity" evidence="1">
    <location>
        <begin position="269"/>
        <end position="286"/>
    </location>
</feature>
<dbReference type="GO" id="GO:0004439">
    <property type="term" value="F:phosphatidylinositol-4,5-bisphosphate 5-phosphatase activity"/>
    <property type="evidence" value="ECO:0007669"/>
    <property type="project" value="TreeGrafter"/>
</dbReference>